<evidence type="ECO:0000313" key="2">
    <source>
        <dbReference type="EMBL" id="MES5148671.1"/>
    </source>
</evidence>
<keyword evidence="4" id="KW-1185">Reference proteome</keyword>
<dbReference type="Proteomes" id="UP001434419">
    <property type="component" value="Unassembled WGS sequence"/>
</dbReference>
<accession>A0A135ZH36</accession>
<sequence length="44" mass="5016">MKKDFKAGIDDYLENCQLNHEQPEQANQDAAKLQLQKLLLTSLA</sequence>
<dbReference type="EMBL" id="JBETVU010000012">
    <property type="protein sequence ID" value="MES5148671.1"/>
    <property type="molecule type" value="Genomic_DNA"/>
</dbReference>
<gene>
    <name evidence="2" type="ORF">ABVC42_01750</name>
    <name evidence="1" type="ORF">RON39_08400</name>
</gene>
<reference evidence="2" key="2">
    <citation type="submission" date="2024-06" db="EMBL/GenBank/DDBJ databases">
        <title>Vaginal Lactobacillus fatty acid response mechanisms reveal a metabolite-targeted strategy for bacterial vaginosis treatment.</title>
        <authorList>
            <person name="Zhu M."/>
            <person name="Blainey P.C."/>
            <person name="Bloom S.M."/>
            <person name="Kwon D.S."/>
        </authorList>
    </citation>
    <scope>NUCLEOTIDE SEQUENCE</scope>
    <source>
        <strain evidence="2">194_F1_1</strain>
    </source>
</reference>
<name>A0A135ZH36_9LACO</name>
<dbReference type="EMBL" id="JAVTXN010000047">
    <property type="protein sequence ID" value="MDT9610132.1"/>
    <property type="molecule type" value="Genomic_DNA"/>
</dbReference>
<evidence type="ECO:0000313" key="4">
    <source>
        <dbReference type="Proteomes" id="UP001434419"/>
    </source>
</evidence>
<dbReference type="Proteomes" id="UP001253287">
    <property type="component" value="Unassembled WGS sequence"/>
</dbReference>
<organism evidence="1 3">
    <name type="scientific">Lactobacillus crispatus</name>
    <dbReference type="NCBI Taxonomy" id="47770"/>
    <lineage>
        <taxon>Bacteria</taxon>
        <taxon>Bacillati</taxon>
        <taxon>Bacillota</taxon>
        <taxon>Bacilli</taxon>
        <taxon>Lactobacillales</taxon>
        <taxon>Lactobacillaceae</taxon>
        <taxon>Lactobacillus</taxon>
    </lineage>
</organism>
<evidence type="ECO:0000313" key="1">
    <source>
        <dbReference type="EMBL" id="MDT9610132.1"/>
    </source>
</evidence>
<reference evidence="1" key="1">
    <citation type="submission" date="2023-08" db="EMBL/GenBank/DDBJ databases">
        <title>Lactobacillus from the Female Urinary Tract.</title>
        <authorList>
            <person name="Stegman N."/>
            <person name="Jackson B."/>
            <person name="Steiling M."/>
            <person name="Sedano C."/>
            <person name="Wolfe A."/>
            <person name="Putonti C."/>
        </authorList>
    </citation>
    <scope>NUCLEOTIDE SEQUENCE</scope>
    <source>
        <strain evidence="1">UMB5661</strain>
    </source>
</reference>
<comment type="caution">
    <text evidence="1">The sequence shown here is derived from an EMBL/GenBank/DDBJ whole genome shotgun (WGS) entry which is preliminary data.</text>
</comment>
<evidence type="ECO:0000313" key="3">
    <source>
        <dbReference type="Proteomes" id="UP001253287"/>
    </source>
</evidence>
<protein>
    <submittedName>
        <fullName evidence="1">Uncharacterized protein</fullName>
    </submittedName>
</protein>
<dbReference type="AlphaFoldDB" id="A0A135ZH36"/>
<proteinExistence type="predicted"/>
<dbReference type="RefSeq" id="WP_005719831.1">
    <property type="nucleotide sequence ID" value="NZ_AP025162.1"/>
</dbReference>